<dbReference type="FunFam" id="3.40.850.10:FF:000016">
    <property type="entry name" value="Kinesin-like protein"/>
    <property type="match status" value="1"/>
</dbReference>
<dbReference type="OrthoDB" id="3176171at2759"/>
<dbReference type="OMA" id="WETCYIS"/>
<accession>A0A068TNQ0</accession>
<dbReference type="FunCoup" id="A0A068TNQ0">
    <property type="interactions" value="413"/>
</dbReference>
<dbReference type="PANTHER" id="PTHR47968">
    <property type="entry name" value="CENTROMERE PROTEIN E"/>
    <property type="match status" value="1"/>
</dbReference>
<dbReference type="Proteomes" id="UP000295252">
    <property type="component" value="Chromosome IV"/>
</dbReference>
<dbReference type="STRING" id="49390.A0A068TNQ0"/>
<proteinExistence type="inferred from homology"/>
<dbReference type="InterPro" id="IPR021881">
    <property type="entry name" value="NACK_C"/>
</dbReference>
<evidence type="ECO:0000256" key="6">
    <source>
        <dbReference type="ARBA" id="ARBA00023054"/>
    </source>
</evidence>
<keyword evidence="7 11" id="KW-0505">Motor protein</keyword>
<dbReference type="InParanoid" id="A0A068TNQ0"/>
<dbReference type="SUPFAM" id="SSF52540">
    <property type="entry name" value="P-loop containing nucleoside triphosphate hydrolases"/>
    <property type="match status" value="1"/>
</dbReference>
<evidence type="ECO:0000256" key="14">
    <source>
        <dbReference type="SAM" id="MobiDB-lite"/>
    </source>
</evidence>
<feature type="domain" description="Kinesin motor" evidence="15">
    <location>
        <begin position="25"/>
        <end position="347"/>
    </location>
</feature>
<feature type="coiled-coil region" evidence="13">
    <location>
        <begin position="356"/>
        <end position="424"/>
    </location>
</feature>
<dbReference type="Gene3D" id="3.40.850.10">
    <property type="entry name" value="Kinesin motor domain"/>
    <property type="match status" value="1"/>
</dbReference>
<dbReference type="PRINTS" id="PR00380">
    <property type="entry name" value="KINESINHEAVY"/>
</dbReference>
<dbReference type="AlphaFoldDB" id="A0A068TNQ0"/>
<feature type="region of interest" description="Disordered" evidence="14">
    <location>
        <begin position="469"/>
        <end position="493"/>
    </location>
</feature>
<evidence type="ECO:0000256" key="12">
    <source>
        <dbReference type="RuleBase" id="RU000394"/>
    </source>
</evidence>
<evidence type="ECO:0000313" key="16">
    <source>
        <dbReference type="EMBL" id="CDO96988.1"/>
    </source>
</evidence>
<reference evidence="17" key="1">
    <citation type="journal article" date="2014" name="Science">
        <title>The coffee genome provides insight into the convergent evolution of caffeine biosynthesis.</title>
        <authorList>
            <person name="Denoeud F."/>
            <person name="Carretero-Paulet L."/>
            <person name="Dereeper A."/>
            <person name="Droc G."/>
            <person name="Guyot R."/>
            <person name="Pietrella M."/>
            <person name="Zheng C."/>
            <person name="Alberti A."/>
            <person name="Anthony F."/>
            <person name="Aprea G."/>
            <person name="Aury J.M."/>
            <person name="Bento P."/>
            <person name="Bernard M."/>
            <person name="Bocs S."/>
            <person name="Campa C."/>
            <person name="Cenci A."/>
            <person name="Combes M.C."/>
            <person name="Crouzillat D."/>
            <person name="Da Silva C."/>
            <person name="Daddiego L."/>
            <person name="De Bellis F."/>
            <person name="Dussert S."/>
            <person name="Garsmeur O."/>
            <person name="Gayraud T."/>
            <person name="Guignon V."/>
            <person name="Jahn K."/>
            <person name="Jamilloux V."/>
            <person name="Joet T."/>
            <person name="Labadie K."/>
            <person name="Lan T."/>
            <person name="Leclercq J."/>
            <person name="Lepelley M."/>
            <person name="Leroy T."/>
            <person name="Li L.T."/>
            <person name="Librado P."/>
            <person name="Lopez L."/>
            <person name="Munoz A."/>
            <person name="Noel B."/>
            <person name="Pallavicini A."/>
            <person name="Perrotta G."/>
            <person name="Poncet V."/>
            <person name="Pot D."/>
            <person name="Priyono X."/>
            <person name="Rigoreau M."/>
            <person name="Rouard M."/>
            <person name="Rozas J."/>
            <person name="Tranchant-Dubreuil C."/>
            <person name="VanBuren R."/>
            <person name="Zhang Q."/>
            <person name="Andrade A.C."/>
            <person name="Argout X."/>
            <person name="Bertrand B."/>
            <person name="de Kochko A."/>
            <person name="Graziosi G."/>
            <person name="Henry R.J."/>
            <person name="Jayarama X."/>
            <person name="Ming R."/>
            <person name="Nagai C."/>
            <person name="Rounsley S."/>
            <person name="Sankoff D."/>
            <person name="Giuliano G."/>
            <person name="Albert V.A."/>
            <person name="Wincker P."/>
            <person name="Lashermes P."/>
        </authorList>
    </citation>
    <scope>NUCLEOTIDE SEQUENCE [LARGE SCALE GENOMIC DNA]</scope>
    <source>
        <strain evidence="17">cv. DH200-94</strain>
    </source>
</reference>
<comment type="subcellular location">
    <subcellularLocation>
        <location evidence="10">Cytoplasm</location>
        <location evidence="10">Cytoskeleton</location>
        <location evidence="10">Phragmoplast</location>
    </subcellularLocation>
    <subcellularLocation>
        <location evidence="1">Nucleus</location>
    </subcellularLocation>
</comment>
<evidence type="ECO:0000256" key="5">
    <source>
        <dbReference type="ARBA" id="ARBA00022840"/>
    </source>
</evidence>
<dbReference type="GO" id="GO:0000919">
    <property type="term" value="P:cell plate assembly"/>
    <property type="evidence" value="ECO:0007669"/>
    <property type="project" value="UniProtKB-ARBA"/>
</dbReference>
<evidence type="ECO:0000256" key="1">
    <source>
        <dbReference type="ARBA" id="ARBA00004123"/>
    </source>
</evidence>
<dbReference type="GO" id="GO:0005874">
    <property type="term" value="C:microtubule"/>
    <property type="evidence" value="ECO:0007669"/>
    <property type="project" value="UniProtKB-KW"/>
</dbReference>
<evidence type="ECO:0000256" key="10">
    <source>
        <dbReference type="ARBA" id="ARBA00060413"/>
    </source>
</evidence>
<dbReference type="PROSITE" id="PS00411">
    <property type="entry name" value="KINESIN_MOTOR_1"/>
    <property type="match status" value="1"/>
</dbReference>
<evidence type="ECO:0000256" key="9">
    <source>
        <dbReference type="ARBA" id="ARBA00023242"/>
    </source>
</evidence>
<dbReference type="GO" id="GO:0003777">
    <property type="term" value="F:microtubule motor activity"/>
    <property type="evidence" value="ECO:0007669"/>
    <property type="project" value="InterPro"/>
</dbReference>
<dbReference type="SMART" id="SM00129">
    <property type="entry name" value="KISc"/>
    <property type="match status" value="1"/>
</dbReference>
<feature type="compositionally biased region" description="Polar residues" evidence="14">
    <location>
        <begin position="618"/>
        <end position="630"/>
    </location>
</feature>
<keyword evidence="17" id="KW-1185">Reference proteome</keyword>
<dbReference type="GO" id="GO:0009524">
    <property type="term" value="C:phragmoplast"/>
    <property type="evidence" value="ECO:0007669"/>
    <property type="project" value="UniProtKB-SubCell"/>
</dbReference>
<comment type="similarity">
    <text evidence="2">Belongs to the TRAFAC class myosin-kinesin ATPase superfamily. Kinesin family. KIN-7 subfamily.</text>
</comment>
<dbReference type="PANTHER" id="PTHR47968:SF18">
    <property type="entry name" value="KINESIN-LIKE PROTEIN KIN-7F"/>
    <property type="match status" value="1"/>
</dbReference>
<dbReference type="PhylomeDB" id="A0A068TNQ0"/>
<dbReference type="GO" id="GO:0008017">
    <property type="term" value="F:microtubule binding"/>
    <property type="evidence" value="ECO:0007669"/>
    <property type="project" value="InterPro"/>
</dbReference>
<dbReference type="Gramene" id="CDO96988">
    <property type="protein sequence ID" value="CDO96988"/>
    <property type="gene ID" value="GSCOC_T00014194001"/>
</dbReference>
<sequence>MGAIGGEELMKWEKMQGMANGSEEKILVLVRLRPLSDREILRNEVSDWECINETTILYRNSLQERSGLPTAYSFDRVFRGDCPTRKVYDDGTKEIALSVVSGINSTIFAYGQTSSGKTYTMNGITEYTVADIYDYIQKHEERAFVLKFAAMEIYNEVVRDLLSTDNTPLRLLDDPERGTIIERLTEETLRDWNHLKELLSICEAQRQIGETSLNETSSRSHQILRLTIESSAREFIGKDNSTTLAASVNFVDLAGSERASQALSVGQRLKEGCHINRSLLTLGTVIRKLSKGRHGHVNYRDSKLTRILQPSLGGNARTAIICTLSPARSHVEQSRNTLLFASCAKEVSTNAQVNVVMSDKALVKHLQREVARLESELRTPGSINDHTALLRKKDLQIEKLEREVRELTKQLDLAQSRIEDLQQMVGSQASRLLDMEEKKACEDECLISESSGETVPAIRIFRAPRSCERDNAGEELSHRQISEHSLDRSPSNVASTLMSNGSKFHCSDASLGDGEFVAGTGEDSDEICKEVQCIETGKSDEDNRFVMVDNTENGGRSPMPRVPGNQNREEGELLSTISRRASGIQNGFTYGALEQNIQRVQKTIDSLVTPYPEEQSRWDSSTTASGSRSLKLTRSRSCRANLMVGSSSPDSETIQDGEATPPDGLEKNFPGRPEGLRRKHWKIPPFTFGANGGRLSRSNSQSSNGSGFVDDLKSQNNAADEDIPSVNTFVAGMKEMAKRQYENKMDDQGQGTDCVAESPGKILKDIGLDPLLESSGDPLQWPLEFERLRGLILGHWQTCNVSLVHRTYFFLLFRGEPMDSIYMEVELRRLFFLKETFSKGNPVEQDGRTLTLASSLKALLRERRMLSRFVNKRLTSDERNRIYQKWGIGLNSKKRRLQLVQRLWSHTEDIDHVSESAAIVAKLIKFSQQGQAIKEMFGLSFTPPRLSRRSFGWKNSTASLV</sequence>
<keyword evidence="8" id="KW-0206">Cytoskeleton</keyword>
<keyword evidence="4 11" id="KW-0547">Nucleotide-binding</keyword>
<evidence type="ECO:0000313" key="17">
    <source>
        <dbReference type="Proteomes" id="UP000295252"/>
    </source>
</evidence>
<protein>
    <recommendedName>
        <fullName evidence="12">Kinesin-like protein</fullName>
    </recommendedName>
</protein>
<dbReference type="GO" id="GO:0005524">
    <property type="term" value="F:ATP binding"/>
    <property type="evidence" value="ECO:0007669"/>
    <property type="project" value="UniProtKB-UniRule"/>
</dbReference>
<dbReference type="EMBL" id="HG739085">
    <property type="protein sequence ID" value="CDO96988.1"/>
    <property type="molecule type" value="Genomic_DNA"/>
</dbReference>
<feature type="region of interest" description="Disordered" evidence="14">
    <location>
        <begin position="611"/>
        <end position="721"/>
    </location>
</feature>
<gene>
    <name evidence="16" type="ORF">GSCOC_T00014194001</name>
</gene>
<dbReference type="Pfam" id="PF00225">
    <property type="entry name" value="Kinesin"/>
    <property type="match status" value="1"/>
</dbReference>
<feature type="compositionally biased region" description="Low complexity" evidence="14">
    <location>
        <begin position="693"/>
        <end position="707"/>
    </location>
</feature>
<dbReference type="GO" id="GO:0007018">
    <property type="term" value="P:microtubule-based movement"/>
    <property type="evidence" value="ECO:0007669"/>
    <property type="project" value="InterPro"/>
</dbReference>
<evidence type="ECO:0000256" key="11">
    <source>
        <dbReference type="PROSITE-ProRule" id="PRU00283"/>
    </source>
</evidence>
<evidence type="ECO:0000256" key="4">
    <source>
        <dbReference type="ARBA" id="ARBA00022741"/>
    </source>
</evidence>
<dbReference type="InterPro" id="IPR027640">
    <property type="entry name" value="Kinesin-like_fam"/>
</dbReference>
<evidence type="ECO:0000256" key="8">
    <source>
        <dbReference type="ARBA" id="ARBA00023212"/>
    </source>
</evidence>
<keyword evidence="8" id="KW-0963">Cytoplasm</keyword>
<evidence type="ECO:0000259" key="15">
    <source>
        <dbReference type="PROSITE" id="PS50067"/>
    </source>
</evidence>
<name>A0A068TNQ0_COFCA</name>
<dbReference type="CDD" id="cd01374">
    <property type="entry name" value="KISc_CENP_E"/>
    <property type="match status" value="1"/>
</dbReference>
<keyword evidence="9" id="KW-0539">Nucleus</keyword>
<keyword evidence="3 12" id="KW-0493">Microtubule</keyword>
<evidence type="ECO:0000256" key="3">
    <source>
        <dbReference type="ARBA" id="ARBA00022701"/>
    </source>
</evidence>
<feature type="binding site" evidence="11">
    <location>
        <begin position="111"/>
        <end position="118"/>
    </location>
    <ligand>
        <name>ATP</name>
        <dbReference type="ChEBI" id="CHEBI:30616"/>
    </ligand>
</feature>
<evidence type="ECO:0000256" key="7">
    <source>
        <dbReference type="ARBA" id="ARBA00023175"/>
    </source>
</evidence>
<feature type="compositionally biased region" description="Basic and acidic residues" evidence="14">
    <location>
        <begin position="469"/>
        <end position="487"/>
    </location>
</feature>
<feature type="compositionally biased region" description="Polar residues" evidence="14">
    <location>
        <begin position="644"/>
        <end position="654"/>
    </location>
</feature>
<dbReference type="InterPro" id="IPR001752">
    <property type="entry name" value="Kinesin_motor_dom"/>
</dbReference>
<dbReference type="InterPro" id="IPR027417">
    <property type="entry name" value="P-loop_NTPase"/>
</dbReference>
<dbReference type="GO" id="GO:0005634">
    <property type="term" value="C:nucleus"/>
    <property type="evidence" value="ECO:0007669"/>
    <property type="project" value="UniProtKB-SubCell"/>
</dbReference>
<dbReference type="PROSITE" id="PS50067">
    <property type="entry name" value="KINESIN_MOTOR_2"/>
    <property type="match status" value="1"/>
</dbReference>
<keyword evidence="6 13" id="KW-0175">Coiled coil</keyword>
<keyword evidence="5 11" id="KW-0067">ATP-binding</keyword>
<evidence type="ECO:0000256" key="13">
    <source>
        <dbReference type="SAM" id="Coils"/>
    </source>
</evidence>
<organism evidence="16 17">
    <name type="scientific">Coffea canephora</name>
    <name type="common">Robusta coffee</name>
    <dbReference type="NCBI Taxonomy" id="49390"/>
    <lineage>
        <taxon>Eukaryota</taxon>
        <taxon>Viridiplantae</taxon>
        <taxon>Streptophyta</taxon>
        <taxon>Embryophyta</taxon>
        <taxon>Tracheophyta</taxon>
        <taxon>Spermatophyta</taxon>
        <taxon>Magnoliopsida</taxon>
        <taxon>eudicotyledons</taxon>
        <taxon>Gunneridae</taxon>
        <taxon>Pentapetalae</taxon>
        <taxon>asterids</taxon>
        <taxon>lamiids</taxon>
        <taxon>Gentianales</taxon>
        <taxon>Rubiaceae</taxon>
        <taxon>Ixoroideae</taxon>
        <taxon>Gardenieae complex</taxon>
        <taxon>Bertiereae - Coffeeae clade</taxon>
        <taxon>Coffeeae</taxon>
        <taxon>Coffea</taxon>
    </lineage>
</organism>
<dbReference type="InterPro" id="IPR036961">
    <property type="entry name" value="Kinesin_motor_dom_sf"/>
</dbReference>
<evidence type="ECO:0000256" key="2">
    <source>
        <dbReference type="ARBA" id="ARBA00007310"/>
    </source>
</evidence>
<dbReference type="InterPro" id="IPR019821">
    <property type="entry name" value="Kinesin_motor_CS"/>
</dbReference>
<dbReference type="Pfam" id="PF11995">
    <property type="entry name" value="DUF3490"/>
    <property type="match status" value="1"/>
</dbReference>